<evidence type="ECO:0000256" key="8">
    <source>
        <dbReference type="ARBA" id="ARBA00054599"/>
    </source>
</evidence>
<dbReference type="EC" id="3.5.1.2" evidence="10"/>
<dbReference type="InterPro" id="IPR029062">
    <property type="entry name" value="Class_I_gatase-like"/>
</dbReference>
<dbReference type="PROSITE" id="PS51274">
    <property type="entry name" value="GATASE_COBBQ"/>
    <property type="match status" value="1"/>
</dbReference>
<feature type="active site" description="Nucleophile" evidence="10">
    <location>
        <position position="137"/>
    </location>
</feature>
<dbReference type="Pfam" id="PF01174">
    <property type="entry name" value="SNO"/>
    <property type="match status" value="1"/>
</dbReference>
<dbReference type="PANTHER" id="PTHR31559">
    <property type="entry name" value="PYRIDOXAL 5'-PHOSPHATE SYNTHASE SUBUNIT SNO"/>
    <property type="match status" value="1"/>
</dbReference>
<dbReference type="UniPathway" id="UPA00245"/>
<protein>
    <recommendedName>
        <fullName evidence="10">Pyridoxal 5'-phosphate synthase subunit PdxT</fullName>
        <ecNumber evidence="10">4.3.3.6</ecNumber>
    </recommendedName>
    <alternativeName>
        <fullName evidence="10">Pdx2</fullName>
    </alternativeName>
    <alternativeName>
        <fullName evidence="10">Pyridoxal 5'-phosphate synthase glutaminase subunit</fullName>
        <ecNumber evidence="10">3.5.1.2</ecNumber>
    </alternativeName>
</protein>
<evidence type="ECO:0000256" key="6">
    <source>
        <dbReference type="ARBA" id="ARBA00047992"/>
    </source>
</evidence>
<dbReference type="GO" id="GO:0008614">
    <property type="term" value="P:pyridoxine metabolic process"/>
    <property type="evidence" value="ECO:0007669"/>
    <property type="project" value="TreeGrafter"/>
</dbReference>
<dbReference type="SUPFAM" id="SSF52317">
    <property type="entry name" value="Class I glutamine amidotransferase-like"/>
    <property type="match status" value="1"/>
</dbReference>
<dbReference type="PROSITE" id="PS01236">
    <property type="entry name" value="PDXT_SNO_1"/>
    <property type="match status" value="1"/>
</dbReference>
<dbReference type="GO" id="GO:0006543">
    <property type="term" value="P:L-glutamine catabolic process"/>
    <property type="evidence" value="ECO:0007669"/>
    <property type="project" value="UniProtKB-UniRule"/>
</dbReference>
<dbReference type="Proteomes" id="UP000249516">
    <property type="component" value="Unassembled WGS sequence"/>
</dbReference>
<feature type="compositionally biased region" description="Low complexity" evidence="11">
    <location>
        <begin position="15"/>
        <end position="27"/>
    </location>
</feature>
<dbReference type="HAMAP" id="MF_01615">
    <property type="entry name" value="PdxT"/>
    <property type="match status" value="1"/>
</dbReference>
<dbReference type="GO" id="GO:0042823">
    <property type="term" value="P:pyridoxal phosphate biosynthetic process"/>
    <property type="evidence" value="ECO:0007669"/>
    <property type="project" value="UniProtKB-UniRule"/>
</dbReference>
<dbReference type="OrthoDB" id="9810320at2"/>
<dbReference type="PROSITE" id="PS51273">
    <property type="entry name" value="GATASE_TYPE_1"/>
    <property type="match status" value="1"/>
</dbReference>
<evidence type="ECO:0000256" key="4">
    <source>
        <dbReference type="ARBA" id="ARBA00022962"/>
    </source>
</evidence>
<evidence type="ECO:0000256" key="2">
    <source>
        <dbReference type="ARBA" id="ARBA00022801"/>
    </source>
</evidence>
<evidence type="ECO:0000256" key="9">
    <source>
        <dbReference type="ARBA" id="ARBA00064749"/>
    </source>
</evidence>
<dbReference type="GO" id="GO:0004359">
    <property type="term" value="F:glutaminase activity"/>
    <property type="evidence" value="ECO:0007669"/>
    <property type="project" value="UniProtKB-UniRule"/>
</dbReference>
<dbReference type="GO" id="GO:0036381">
    <property type="term" value="F:pyridoxal 5'-phosphate synthase (glutamine hydrolysing) activity"/>
    <property type="evidence" value="ECO:0007669"/>
    <property type="project" value="UniProtKB-UniRule"/>
</dbReference>
<accession>A0A495A6E2</accession>
<comment type="catalytic activity">
    <reaction evidence="7 10">
        <text>L-glutamine + H2O = L-glutamate + NH4(+)</text>
        <dbReference type="Rhea" id="RHEA:15889"/>
        <dbReference type="ChEBI" id="CHEBI:15377"/>
        <dbReference type="ChEBI" id="CHEBI:28938"/>
        <dbReference type="ChEBI" id="CHEBI:29985"/>
        <dbReference type="ChEBI" id="CHEBI:58359"/>
        <dbReference type="EC" id="3.5.1.2"/>
    </reaction>
</comment>
<comment type="catalytic activity">
    <reaction evidence="6 10">
        <text>aldehydo-D-ribose 5-phosphate + D-glyceraldehyde 3-phosphate + L-glutamine = pyridoxal 5'-phosphate + L-glutamate + phosphate + 3 H2O + H(+)</text>
        <dbReference type="Rhea" id="RHEA:31507"/>
        <dbReference type="ChEBI" id="CHEBI:15377"/>
        <dbReference type="ChEBI" id="CHEBI:15378"/>
        <dbReference type="ChEBI" id="CHEBI:29985"/>
        <dbReference type="ChEBI" id="CHEBI:43474"/>
        <dbReference type="ChEBI" id="CHEBI:58273"/>
        <dbReference type="ChEBI" id="CHEBI:58359"/>
        <dbReference type="ChEBI" id="CHEBI:59776"/>
        <dbReference type="ChEBI" id="CHEBI:597326"/>
        <dbReference type="EC" id="4.3.3.6"/>
    </reaction>
</comment>
<evidence type="ECO:0000313" key="13">
    <source>
        <dbReference type="Proteomes" id="UP000249516"/>
    </source>
</evidence>
<keyword evidence="4 10" id="KW-0315">Glutamine amidotransferase</keyword>
<evidence type="ECO:0000256" key="1">
    <source>
        <dbReference type="ARBA" id="ARBA00008345"/>
    </source>
</evidence>
<dbReference type="PANTHER" id="PTHR31559:SF0">
    <property type="entry name" value="PYRIDOXAL 5'-PHOSPHATE SYNTHASE SUBUNIT SNO1-RELATED"/>
    <property type="match status" value="1"/>
</dbReference>
<name>A0A495A6E2_9MICC</name>
<dbReference type="NCBIfam" id="TIGR03800">
    <property type="entry name" value="PLP_synth_Pdx2"/>
    <property type="match status" value="1"/>
</dbReference>
<keyword evidence="3 10" id="KW-0663">Pyridoxal phosphate</keyword>
<keyword evidence="13" id="KW-1185">Reference proteome</keyword>
<keyword evidence="5 10" id="KW-0456">Lyase</keyword>
<feature type="binding site" evidence="10">
    <location>
        <position position="166"/>
    </location>
    <ligand>
        <name>L-glutamine</name>
        <dbReference type="ChEBI" id="CHEBI:58359"/>
    </ligand>
</feature>
<gene>
    <name evidence="10 12" type="primary">pdxT</name>
    <name evidence="12" type="ORF">C1C97_007450</name>
</gene>
<dbReference type="FunFam" id="3.40.50.880:FF:000010">
    <property type="entry name" value="uncharacterized protein LOC100176842 isoform X2"/>
    <property type="match status" value="1"/>
</dbReference>
<evidence type="ECO:0000256" key="3">
    <source>
        <dbReference type="ARBA" id="ARBA00022898"/>
    </source>
</evidence>
<evidence type="ECO:0000256" key="7">
    <source>
        <dbReference type="ARBA" id="ARBA00049534"/>
    </source>
</evidence>
<dbReference type="CDD" id="cd01749">
    <property type="entry name" value="GATase1_PB"/>
    <property type="match status" value="1"/>
</dbReference>
<feature type="region of interest" description="Disordered" evidence="11">
    <location>
        <begin position="1"/>
        <end position="49"/>
    </location>
</feature>
<dbReference type="Gene3D" id="3.40.50.880">
    <property type="match status" value="1"/>
</dbReference>
<dbReference type="EMBL" id="PNJG02000002">
    <property type="protein sequence ID" value="RKQ35423.1"/>
    <property type="molecule type" value="Genomic_DNA"/>
</dbReference>
<feature type="active site" description="Charge relay system" evidence="10">
    <location>
        <position position="237"/>
    </location>
</feature>
<dbReference type="InterPro" id="IPR002161">
    <property type="entry name" value="PdxT/SNO"/>
</dbReference>
<evidence type="ECO:0000256" key="10">
    <source>
        <dbReference type="HAMAP-Rule" id="MF_01615"/>
    </source>
</evidence>
<keyword evidence="2 10" id="KW-0378">Hydrolase</keyword>
<comment type="caution">
    <text evidence="12">The sequence shown here is derived from an EMBL/GenBank/DDBJ whole genome shotgun (WGS) entry which is preliminary data.</text>
</comment>
<evidence type="ECO:0000256" key="5">
    <source>
        <dbReference type="ARBA" id="ARBA00023239"/>
    </source>
</evidence>
<dbReference type="GO" id="GO:0005829">
    <property type="term" value="C:cytosol"/>
    <property type="evidence" value="ECO:0007669"/>
    <property type="project" value="TreeGrafter"/>
</dbReference>
<comment type="function">
    <text evidence="8 10">Catalyzes the hydrolysis of glutamine to glutamate and ammonia as part of the biosynthesis of pyridoxal 5'-phosphate. The resulting ammonia molecule is channeled to the active site of PdxS.</text>
</comment>
<sequence>MPGDAALPDSAALPTSGARTGGAASSSLQGTDRGGAAVPEQRSGAHSDRAVTTPVVGVLALQGGVIEHMRAVESLGARAVKVRAAEDLVDAAGHPRINALILPGGESSTVDRLCRTFGLFEPLRDAIRGGLPTLGTCAGLIMLSSRIQDPAPGQRSLGVLDVTVNRNAFGSQVASAEVDLPWLGPANDVVGPDDHLRAAFIRAPEVTRAGQDVEVLAKHGDAVVAVRQGNVLGISFHPELMGDTTLHRLLLDDAARHLTQHG</sequence>
<dbReference type="EC" id="4.3.3.6" evidence="10"/>
<dbReference type="InterPro" id="IPR021196">
    <property type="entry name" value="PdxT/SNO_CS"/>
</dbReference>
<dbReference type="AlphaFoldDB" id="A0A495A6E2"/>
<proteinExistence type="inferred from homology"/>
<reference evidence="12 13" key="1">
    <citation type="submission" date="2018-10" db="EMBL/GenBank/DDBJ databases">
        <title>Kocuria tytouropygialis sp. nov., isolated from the uropygial gland of an American barn owl (Tyto furcata).</title>
        <authorList>
            <person name="Braun M.S."/>
            <person name="Wang E."/>
            <person name="Zimmermann S."/>
            <person name="Wagner H."/>
            <person name="Wink M."/>
        </authorList>
    </citation>
    <scope>NUCLEOTIDE SEQUENCE [LARGE SCALE GENOMIC DNA]</scope>
    <source>
        <strain evidence="12 13">442</strain>
    </source>
</reference>
<feature type="binding site" evidence="10">
    <location>
        <begin position="105"/>
        <end position="107"/>
    </location>
    <ligand>
        <name>L-glutamine</name>
        <dbReference type="ChEBI" id="CHEBI:58359"/>
    </ligand>
</feature>
<evidence type="ECO:0000256" key="11">
    <source>
        <dbReference type="SAM" id="MobiDB-lite"/>
    </source>
</evidence>
<comment type="subunit">
    <text evidence="9 10">In the presence of PdxS, forms a dodecamer of heterodimers. Only shows activity in the heterodimer.</text>
</comment>
<feature type="binding site" evidence="10">
    <location>
        <begin position="201"/>
        <end position="202"/>
    </location>
    <ligand>
        <name>L-glutamine</name>
        <dbReference type="ChEBI" id="CHEBI:58359"/>
    </ligand>
</feature>
<dbReference type="GO" id="GO:1903600">
    <property type="term" value="C:glutaminase complex"/>
    <property type="evidence" value="ECO:0007669"/>
    <property type="project" value="TreeGrafter"/>
</dbReference>
<comment type="pathway">
    <text evidence="10">Cofactor biosynthesis; pyridoxal 5'-phosphate biosynthesis.</text>
</comment>
<dbReference type="PROSITE" id="PS51130">
    <property type="entry name" value="PDXT_SNO_2"/>
    <property type="match status" value="1"/>
</dbReference>
<organism evidence="12 13">
    <name type="scientific">Kocuria tytonis</name>
    <dbReference type="NCBI Taxonomy" id="2054280"/>
    <lineage>
        <taxon>Bacteria</taxon>
        <taxon>Bacillati</taxon>
        <taxon>Actinomycetota</taxon>
        <taxon>Actinomycetes</taxon>
        <taxon>Micrococcales</taxon>
        <taxon>Micrococcaceae</taxon>
        <taxon>Kocuria</taxon>
    </lineage>
</organism>
<evidence type="ECO:0000313" key="12">
    <source>
        <dbReference type="EMBL" id="RKQ35423.1"/>
    </source>
</evidence>
<comment type="similarity">
    <text evidence="1 10">Belongs to the glutaminase PdxT/SNO family.</text>
</comment>
<feature type="active site" description="Charge relay system" evidence="10">
    <location>
        <position position="239"/>
    </location>
</feature>